<dbReference type="Gene3D" id="2.130.10.10">
    <property type="entry name" value="YVTN repeat-like/Quinoprotein amine dehydrogenase"/>
    <property type="match status" value="2"/>
</dbReference>
<evidence type="ECO:0000256" key="6">
    <source>
        <dbReference type="ARBA" id="ARBA00023069"/>
    </source>
</evidence>
<evidence type="ECO:0000256" key="13">
    <source>
        <dbReference type="SAM" id="MobiDB-lite"/>
    </source>
</evidence>
<keyword evidence="6" id="KW-0969">Cilium</keyword>
<evidence type="ECO:0000256" key="2">
    <source>
        <dbReference type="ARBA" id="ARBA00022490"/>
    </source>
</evidence>
<dbReference type="EMBL" id="OU896708">
    <property type="protein sequence ID" value="CAH1156209.1"/>
    <property type="molecule type" value="Genomic_DNA"/>
</dbReference>
<keyword evidence="8" id="KW-0966">Cell projection</keyword>
<organism evidence="14 15">
    <name type="scientific">Phaedon cochleariae</name>
    <name type="common">Mustard beetle</name>
    <dbReference type="NCBI Taxonomy" id="80249"/>
    <lineage>
        <taxon>Eukaryota</taxon>
        <taxon>Metazoa</taxon>
        <taxon>Ecdysozoa</taxon>
        <taxon>Arthropoda</taxon>
        <taxon>Hexapoda</taxon>
        <taxon>Insecta</taxon>
        <taxon>Pterygota</taxon>
        <taxon>Neoptera</taxon>
        <taxon>Endopterygota</taxon>
        <taxon>Coleoptera</taxon>
        <taxon>Polyphaga</taxon>
        <taxon>Cucujiformia</taxon>
        <taxon>Chrysomeloidea</taxon>
        <taxon>Chrysomelidae</taxon>
        <taxon>Chrysomelinae</taxon>
        <taxon>Chrysomelini</taxon>
        <taxon>Phaedon</taxon>
    </lineage>
</organism>
<keyword evidence="4" id="KW-0677">Repeat</keyword>
<keyword evidence="15" id="KW-1185">Reference proteome</keyword>
<dbReference type="SUPFAM" id="SSF50978">
    <property type="entry name" value="WD40 repeat-like"/>
    <property type="match status" value="1"/>
</dbReference>
<dbReference type="PANTHER" id="PTHR12442:SF12">
    <property type="entry name" value="DYNEIN AXONEMAL INTERMEDIATE CHAIN 4"/>
    <property type="match status" value="1"/>
</dbReference>
<evidence type="ECO:0000256" key="9">
    <source>
        <dbReference type="ARBA" id="ARBA00024190"/>
    </source>
</evidence>
<evidence type="ECO:0000256" key="4">
    <source>
        <dbReference type="ARBA" id="ARBA00022737"/>
    </source>
</evidence>
<reference evidence="14" key="1">
    <citation type="submission" date="2022-01" db="EMBL/GenBank/DDBJ databases">
        <authorList>
            <person name="King R."/>
        </authorList>
    </citation>
    <scope>NUCLEOTIDE SEQUENCE</scope>
</reference>
<sequence length="738" mass="83899">MTETQINSQKFQLRRKSLGSPTTRKPILISPKRKTLPLPIILRDGVDVTPKPLNPEIFTGGRERQLSVYDIGLERDRLETRASRSHSQSLNVFRTQSTVRFKPEYGKTRDDSNQYRGSVSQGSNFFDPIISDIEDEQASISNISVPLEPSKEIQEDRVKKIPSHISLILTETNTFFILDMPSCTAIKDTDEGNQVEEDNAQYEFLTEGKGKNRKTLSAEVQTFPIVMKTRSTFPEKVKTQTGTAFVSNWNMYDTYQATKETLTEESEESDEDSDFEYHKLDDLSSLDSYKLSADEKMMAKLMKNPRFLEAVCVIERLLANNCYNEEQKIFRALSVPDDFRENIEYKYKLRLLWTFSNDKTKGLSVNSVHWNPANKDICAVGYGKFYFHDNLPGLVMIWNIKNPVQPERNYSFDVPVTSVCFSSSNPILLAIGFYDGSIKVLNVVSRDIMIIGEKMPTYEPVWSVLWQYGRTERVHEELVGATFDDGRLCAYAVQRKLQEVKQMMRVAKADGKLKGYDVMKKCSNLTIPASRYSSALFARPHPVNNTVYFIGTNEGTIHKCSVNYLNQHLDIFLAHDGPVNQMKFSPFSNDIFATCGDDCSTRIWGEGISEPVLEFSLAMKSVEGFDWSPSHSTVIVTIQGTAIQIWDLQRKAYAPQSITESPTGSRNSVVQFTDSGRCLIVGDVDGYVHVFSLEDMPFPAFFQENLLFESIAKALVTNVDLLNKVKKLRRSETEEEPE</sequence>
<feature type="region of interest" description="Disordered" evidence="13">
    <location>
        <begin position="1"/>
        <end position="26"/>
    </location>
</feature>
<evidence type="ECO:0000256" key="5">
    <source>
        <dbReference type="ARBA" id="ARBA00022846"/>
    </source>
</evidence>
<dbReference type="Proteomes" id="UP001153737">
    <property type="component" value="Chromosome 2"/>
</dbReference>
<reference evidence="14" key="2">
    <citation type="submission" date="2022-10" db="EMBL/GenBank/DDBJ databases">
        <authorList>
            <consortium name="ENA_rothamsted_submissions"/>
            <consortium name="culmorum"/>
            <person name="King R."/>
        </authorList>
    </citation>
    <scope>NUCLEOTIDE SEQUENCE</scope>
</reference>
<evidence type="ECO:0000256" key="1">
    <source>
        <dbReference type="ARBA" id="ARBA00004611"/>
    </source>
</evidence>
<proteinExistence type="predicted"/>
<gene>
    <name evidence="14" type="ORF">PHAECO_LOCUS6305</name>
</gene>
<evidence type="ECO:0000256" key="8">
    <source>
        <dbReference type="ARBA" id="ARBA00023273"/>
    </source>
</evidence>
<keyword evidence="2" id="KW-0963">Cytoplasm</keyword>
<evidence type="ECO:0000313" key="14">
    <source>
        <dbReference type="EMBL" id="CAH1156209.1"/>
    </source>
</evidence>
<dbReference type="GO" id="GO:0003341">
    <property type="term" value="P:cilium movement"/>
    <property type="evidence" value="ECO:0007669"/>
    <property type="project" value="TreeGrafter"/>
</dbReference>
<dbReference type="AlphaFoldDB" id="A0A9P0DI77"/>
<dbReference type="InterPro" id="IPR001680">
    <property type="entry name" value="WD40_rpt"/>
</dbReference>
<dbReference type="Pfam" id="PF00400">
    <property type="entry name" value="WD40"/>
    <property type="match status" value="2"/>
</dbReference>
<comment type="subcellular location">
    <subcellularLocation>
        <location evidence="1">Cytoplasm</location>
        <location evidence="1">Cytoskeleton</location>
        <location evidence="1">Flagellum axoneme</location>
    </subcellularLocation>
    <subcellularLocation>
        <location evidence="9">Dynein axonemal particle</location>
    </subcellularLocation>
</comment>
<evidence type="ECO:0000256" key="7">
    <source>
        <dbReference type="ARBA" id="ARBA00023212"/>
    </source>
</evidence>
<dbReference type="InterPro" id="IPR050687">
    <property type="entry name" value="Dynein_IC"/>
</dbReference>
<protein>
    <recommendedName>
        <fullName evidence="10">Dynein axonemal intermediate chain 4</fullName>
    </recommendedName>
    <alternativeName>
        <fullName evidence="11">WD repeat-containing protein 78</fullName>
    </alternativeName>
</protein>
<dbReference type="SMART" id="SM00320">
    <property type="entry name" value="WD40"/>
    <property type="match status" value="5"/>
</dbReference>
<dbReference type="GO" id="GO:0120293">
    <property type="term" value="C:dynein axonemal particle"/>
    <property type="evidence" value="ECO:0007669"/>
    <property type="project" value="UniProtKB-SubCell"/>
</dbReference>
<feature type="compositionally biased region" description="Polar residues" evidence="13">
    <location>
        <begin position="1"/>
        <end position="11"/>
    </location>
</feature>
<evidence type="ECO:0000256" key="12">
    <source>
        <dbReference type="PROSITE-ProRule" id="PRU00221"/>
    </source>
</evidence>
<evidence type="ECO:0000256" key="3">
    <source>
        <dbReference type="ARBA" id="ARBA00022574"/>
    </source>
</evidence>
<dbReference type="GO" id="GO:0045504">
    <property type="term" value="F:dynein heavy chain binding"/>
    <property type="evidence" value="ECO:0007669"/>
    <property type="project" value="TreeGrafter"/>
</dbReference>
<name>A0A9P0DI77_PHACE</name>
<evidence type="ECO:0000256" key="10">
    <source>
        <dbReference type="ARBA" id="ARBA00040002"/>
    </source>
</evidence>
<evidence type="ECO:0000313" key="15">
    <source>
        <dbReference type="Proteomes" id="UP001153737"/>
    </source>
</evidence>
<dbReference type="GO" id="GO:0045503">
    <property type="term" value="F:dynein light chain binding"/>
    <property type="evidence" value="ECO:0007669"/>
    <property type="project" value="TreeGrafter"/>
</dbReference>
<dbReference type="GO" id="GO:0005858">
    <property type="term" value="C:axonemal dynein complex"/>
    <property type="evidence" value="ECO:0007669"/>
    <property type="project" value="TreeGrafter"/>
</dbReference>
<dbReference type="PROSITE" id="PS50082">
    <property type="entry name" value="WD_REPEATS_2"/>
    <property type="match status" value="1"/>
</dbReference>
<dbReference type="InterPro" id="IPR036322">
    <property type="entry name" value="WD40_repeat_dom_sf"/>
</dbReference>
<keyword evidence="3 12" id="KW-0853">WD repeat</keyword>
<feature type="repeat" description="WD" evidence="12">
    <location>
        <begin position="572"/>
        <end position="604"/>
    </location>
</feature>
<dbReference type="OrthoDB" id="10259804at2759"/>
<keyword evidence="7" id="KW-0206">Cytoskeleton</keyword>
<accession>A0A9P0DI77</accession>
<dbReference type="PANTHER" id="PTHR12442">
    <property type="entry name" value="DYNEIN INTERMEDIATE CHAIN"/>
    <property type="match status" value="1"/>
</dbReference>
<keyword evidence="5" id="KW-0282">Flagellum</keyword>
<evidence type="ECO:0000256" key="11">
    <source>
        <dbReference type="ARBA" id="ARBA00041557"/>
    </source>
</evidence>
<dbReference type="InterPro" id="IPR015943">
    <property type="entry name" value="WD40/YVTN_repeat-like_dom_sf"/>
</dbReference>